<dbReference type="EMBL" id="JAQOWY010000954">
    <property type="protein sequence ID" value="KAK1837946.1"/>
    <property type="molecule type" value="Genomic_DNA"/>
</dbReference>
<feature type="region of interest" description="Disordered" evidence="1">
    <location>
        <begin position="164"/>
        <end position="189"/>
    </location>
</feature>
<evidence type="ECO:0000313" key="2">
    <source>
        <dbReference type="EMBL" id="KAK1837946.1"/>
    </source>
</evidence>
<organism evidence="2 3">
    <name type="scientific">Colletotrichum chrysophilum</name>
    <dbReference type="NCBI Taxonomy" id="1836956"/>
    <lineage>
        <taxon>Eukaryota</taxon>
        <taxon>Fungi</taxon>
        <taxon>Dikarya</taxon>
        <taxon>Ascomycota</taxon>
        <taxon>Pezizomycotina</taxon>
        <taxon>Sordariomycetes</taxon>
        <taxon>Hypocreomycetidae</taxon>
        <taxon>Glomerellales</taxon>
        <taxon>Glomerellaceae</taxon>
        <taxon>Colletotrichum</taxon>
        <taxon>Colletotrichum gloeosporioides species complex</taxon>
    </lineage>
</organism>
<name>A0AAD9EAF1_9PEZI</name>
<feature type="compositionally biased region" description="Polar residues" evidence="1">
    <location>
        <begin position="177"/>
        <end position="189"/>
    </location>
</feature>
<dbReference type="Proteomes" id="UP001243330">
    <property type="component" value="Unassembled WGS sequence"/>
</dbReference>
<keyword evidence="3" id="KW-1185">Reference proteome</keyword>
<sequence length="189" mass="20934">MSRDIGKQQVAKGYVEVCQRCFCFIRSRASSGAAEVLQPVAAPASRSEKASPTRATTNFAIHAAAVARVTRRQEAEAPPSRLPQSRSQTPKSPRFRSCGSPRCAVMRLDLRKPRNPSIQPRPLQCDRRVGMNDVSLGRRGRLKYELQADSFSLFLYQEGASPQIRGLSSRRPEGTHPSLQINLSGTSRR</sequence>
<accession>A0AAD9EAF1</accession>
<feature type="compositionally biased region" description="Polar residues" evidence="1">
    <location>
        <begin position="82"/>
        <end position="91"/>
    </location>
</feature>
<proteinExistence type="predicted"/>
<evidence type="ECO:0000256" key="1">
    <source>
        <dbReference type="SAM" id="MobiDB-lite"/>
    </source>
</evidence>
<evidence type="ECO:0000313" key="3">
    <source>
        <dbReference type="Proteomes" id="UP001243330"/>
    </source>
</evidence>
<reference evidence="2" key="1">
    <citation type="submission" date="2023-01" db="EMBL/GenBank/DDBJ databases">
        <title>Colletotrichum chrysophilum M932 genome sequence.</title>
        <authorList>
            <person name="Baroncelli R."/>
        </authorList>
    </citation>
    <scope>NUCLEOTIDE SEQUENCE</scope>
    <source>
        <strain evidence="2">M932</strain>
    </source>
</reference>
<dbReference type="AlphaFoldDB" id="A0AAD9EAF1"/>
<protein>
    <submittedName>
        <fullName evidence="2">Uncharacterized protein</fullName>
    </submittedName>
</protein>
<gene>
    <name evidence="2" type="ORF">CCHR01_19429</name>
</gene>
<comment type="caution">
    <text evidence="2">The sequence shown here is derived from an EMBL/GenBank/DDBJ whole genome shotgun (WGS) entry which is preliminary data.</text>
</comment>
<feature type="region of interest" description="Disordered" evidence="1">
    <location>
        <begin position="70"/>
        <end position="99"/>
    </location>
</feature>